<dbReference type="PROSITE" id="PS00518">
    <property type="entry name" value="ZF_RING_1"/>
    <property type="match status" value="1"/>
</dbReference>
<evidence type="ECO:0000259" key="8">
    <source>
        <dbReference type="PROSITE" id="PS50119"/>
    </source>
</evidence>
<evidence type="ECO:0000256" key="2">
    <source>
        <dbReference type="ARBA" id="ARBA00022771"/>
    </source>
</evidence>
<dbReference type="Pfam" id="PF13445">
    <property type="entry name" value="zf-RING_UBOX"/>
    <property type="match status" value="1"/>
</dbReference>
<dbReference type="Proteomes" id="UP001519460">
    <property type="component" value="Unassembled WGS sequence"/>
</dbReference>
<protein>
    <submittedName>
        <fullName evidence="9">Uncharacterized protein</fullName>
    </submittedName>
</protein>
<evidence type="ECO:0000256" key="5">
    <source>
        <dbReference type="SAM" id="Coils"/>
    </source>
</evidence>
<keyword evidence="1" id="KW-0479">Metal-binding</keyword>
<dbReference type="InterPro" id="IPR013083">
    <property type="entry name" value="Znf_RING/FYVE/PHD"/>
</dbReference>
<evidence type="ECO:0000256" key="6">
    <source>
        <dbReference type="SAM" id="MobiDB-lite"/>
    </source>
</evidence>
<evidence type="ECO:0000256" key="4">
    <source>
        <dbReference type="PROSITE-ProRule" id="PRU00024"/>
    </source>
</evidence>
<reference evidence="9 10" key="1">
    <citation type="journal article" date="2023" name="Sci. Data">
        <title>Genome assembly of the Korean intertidal mud-creeper Batillaria attramentaria.</title>
        <authorList>
            <person name="Patra A.K."/>
            <person name="Ho P.T."/>
            <person name="Jun S."/>
            <person name="Lee S.J."/>
            <person name="Kim Y."/>
            <person name="Won Y.J."/>
        </authorList>
    </citation>
    <scope>NUCLEOTIDE SEQUENCE [LARGE SCALE GENOMIC DNA]</scope>
    <source>
        <strain evidence="9">Wonlab-2016</strain>
    </source>
</reference>
<dbReference type="Pfam" id="PF00643">
    <property type="entry name" value="zf-B_box"/>
    <property type="match status" value="1"/>
</dbReference>
<feature type="domain" description="B box-type" evidence="8">
    <location>
        <begin position="95"/>
        <end position="136"/>
    </location>
</feature>
<feature type="domain" description="RING-type" evidence="7">
    <location>
        <begin position="21"/>
        <end position="63"/>
    </location>
</feature>
<evidence type="ECO:0000256" key="1">
    <source>
        <dbReference type="ARBA" id="ARBA00022723"/>
    </source>
</evidence>
<dbReference type="SUPFAM" id="SSF57845">
    <property type="entry name" value="B-box zinc-binding domain"/>
    <property type="match status" value="1"/>
</dbReference>
<dbReference type="PROSITE" id="PS50089">
    <property type="entry name" value="ZF_RING_2"/>
    <property type="match status" value="1"/>
</dbReference>
<dbReference type="PANTHER" id="PTHR25462">
    <property type="entry name" value="BONUS, ISOFORM C-RELATED"/>
    <property type="match status" value="1"/>
</dbReference>
<dbReference type="InterPro" id="IPR001841">
    <property type="entry name" value="Znf_RING"/>
</dbReference>
<dbReference type="InterPro" id="IPR000315">
    <property type="entry name" value="Znf_B-box"/>
</dbReference>
<dbReference type="AlphaFoldDB" id="A0ABD0M9M0"/>
<dbReference type="EMBL" id="JACVVK020000003">
    <property type="protein sequence ID" value="KAK7508071.1"/>
    <property type="molecule type" value="Genomic_DNA"/>
</dbReference>
<keyword evidence="10" id="KW-1185">Reference proteome</keyword>
<evidence type="ECO:0000313" key="9">
    <source>
        <dbReference type="EMBL" id="KAK7508071.1"/>
    </source>
</evidence>
<feature type="coiled-coil region" evidence="5">
    <location>
        <begin position="144"/>
        <end position="192"/>
    </location>
</feature>
<evidence type="ECO:0000259" key="7">
    <source>
        <dbReference type="PROSITE" id="PS50089"/>
    </source>
</evidence>
<dbReference type="SUPFAM" id="SSF57850">
    <property type="entry name" value="RING/U-box"/>
    <property type="match status" value="1"/>
</dbReference>
<dbReference type="InterPro" id="IPR047153">
    <property type="entry name" value="TRIM45/56/19-like"/>
</dbReference>
<dbReference type="SMART" id="SM00184">
    <property type="entry name" value="RING"/>
    <property type="match status" value="1"/>
</dbReference>
<keyword evidence="5" id="KW-0175">Coiled coil</keyword>
<evidence type="ECO:0000256" key="3">
    <source>
        <dbReference type="ARBA" id="ARBA00022833"/>
    </source>
</evidence>
<dbReference type="PROSITE" id="PS50119">
    <property type="entry name" value="ZF_BBOX"/>
    <property type="match status" value="1"/>
</dbReference>
<dbReference type="Gene3D" id="3.30.40.10">
    <property type="entry name" value="Zinc/RING finger domain, C3HC4 (zinc finger)"/>
    <property type="match status" value="1"/>
</dbReference>
<dbReference type="InterPro" id="IPR027370">
    <property type="entry name" value="Znf-RING_euk"/>
</dbReference>
<keyword evidence="2 4" id="KW-0863">Zinc-finger</keyword>
<dbReference type="InterPro" id="IPR017907">
    <property type="entry name" value="Znf_RING_CS"/>
</dbReference>
<feature type="region of interest" description="Disordered" evidence="6">
    <location>
        <begin position="639"/>
        <end position="668"/>
    </location>
</feature>
<feature type="compositionally biased region" description="Acidic residues" evidence="6">
    <location>
        <begin position="659"/>
        <end position="668"/>
    </location>
</feature>
<dbReference type="PANTHER" id="PTHR25462:SF296">
    <property type="entry name" value="MEIOTIC P26, ISOFORM F"/>
    <property type="match status" value="1"/>
</dbReference>
<comment type="caution">
    <text evidence="9">The sequence shown here is derived from an EMBL/GenBank/DDBJ whole genome shotgun (WGS) entry which is preliminary data.</text>
</comment>
<sequence>MTSEVALAAGGRTVQLKSLTCALCLDIYTSPRLLPCHHTFCLACIEGLAKATKGKSFPCPTCRKPTQVPPKEGVQAFQANFYITEEELELARSGVDSAMCPKHSVEPLVFFCEDCDKVICIRCKLTDHDKHNTEDLPKVGVRCKEQLVQARARLEDTVGRLEKKVTEAHDNLKAAQAKAEAVKQQVDAQHDTLVAKLAGWRLAVLNDLTKVTASLEEQLANDTRHMQQELDSLLQLRRRLDMTLEDPADAELVDMEREMRTGDGSEEELARYGVRGTGVDFSKLTVRPELLTTSETIEGKAPTTTLRLGLHSDVTSIMGVDICRFLGRPVKLITPIATPTEVITPYVRCGEQDSRREVHALCVLDDATMHVTYGGTWTDYTDDSWLCVTKRKVEIPIDIGLKGRVTFKKYDKTKYFYSPYVSDDSCELRLNAKSRTMYQLDYAPSLPGAVKRVEVICGCPVEVEEKVEFKINVQRPFAFDVSSDGNLFAVLEEERSDGGVTVAAGKSPENAGKEGENEVKRNFRTEQLRGVKRVVRLYRRNISDPVSTYAAPSLPTDVCFWKTGNEEERLVVADWLNDSVHVVQVAENGECCFERYLACGCSSLVRPTAFDTDAQGNLWIGCGSGWVLKCERLRQPCDTEDSDAPAGETTVVEETHSDVDDDVELLDA</sequence>
<name>A0ABD0M9M0_9CAEN</name>
<dbReference type="GO" id="GO:0008270">
    <property type="term" value="F:zinc ion binding"/>
    <property type="evidence" value="ECO:0007669"/>
    <property type="project" value="UniProtKB-KW"/>
</dbReference>
<evidence type="ECO:0000313" key="10">
    <source>
        <dbReference type="Proteomes" id="UP001519460"/>
    </source>
</evidence>
<accession>A0ABD0M9M0</accession>
<dbReference type="SMART" id="SM00336">
    <property type="entry name" value="BBOX"/>
    <property type="match status" value="1"/>
</dbReference>
<proteinExistence type="predicted"/>
<dbReference type="SUPFAM" id="SSF63829">
    <property type="entry name" value="Calcium-dependent phosphotriesterase"/>
    <property type="match status" value="1"/>
</dbReference>
<keyword evidence="3" id="KW-0862">Zinc</keyword>
<dbReference type="Gene3D" id="3.30.160.60">
    <property type="entry name" value="Classic Zinc Finger"/>
    <property type="match status" value="1"/>
</dbReference>
<organism evidence="9 10">
    <name type="scientific">Batillaria attramentaria</name>
    <dbReference type="NCBI Taxonomy" id="370345"/>
    <lineage>
        <taxon>Eukaryota</taxon>
        <taxon>Metazoa</taxon>
        <taxon>Spiralia</taxon>
        <taxon>Lophotrochozoa</taxon>
        <taxon>Mollusca</taxon>
        <taxon>Gastropoda</taxon>
        <taxon>Caenogastropoda</taxon>
        <taxon>Sorbeoconcha</taxon>
        <taxon>Cerithioidea</taxon>
        <taxon>Batillariidae</taxon>
        <taxon>Batillaria</taxon>
    </lineage>
</organism>
<gene>
    <name evidence="9" type="ORF">BaRGS_00001036</name>
</gene>